<accession>G9QQR9</accession>
<proteinExistence type="predicted"/>
<organism evidence="2 3">
    <name type="scientific">Bacillus smithii 7_3_47FAA</name>
    <dbReference type="NCBI Taxonomy" id="665952"/>
    <lineage>
        <taxon>Bacteria</taxon>
        <taxon>Bacillati</taxon>
        <taxon>Bacillota</taxon>
        <taxon>Bacilli</taxon>
        <taxon>Bacillales</taxon>
        <taxon>Bacillaceae</taxon>
        <taxon>Bacillus</taxon>
    </lineage>
</organism>
<keyword evidence="1" id="KW-0175">Coiled coil</keyword>
<evidence type="ECO:0000256" key="1">
    <source>
        <dbReference type="SAM" id="Coils"/>
    </source>
</evidence>
<dbReference type="Proteomes" id="UP000011747">
    <property type="component" value="Unassembled WGS sequence"/>
</dbReference>
<dbReference type="PATRIC" id="fig|665952.3.peg.3582"/>
<keyword evidence="3" id="KW-1185">Reference proteome</keyword>
<gene>
    <name evidence="2" type="ORF">HMPREF1015_02342</name>
</gene>
<name>G9QQR9_9BACI</name>
<dbReference type="EMBL" id="ACWF01000170">
    <property type="protein sequence ID" value="EHL72388.1"/>
    <property type="molecule type" value="Genomic_DNA"/>
</dbReference>
<feature type="coiled-coil region" evidence="1">
    <location>
        <begin position="5"/>
        <end position="43"/>
    </location>
</feature>
<dbReference type="HOGENOM" id="CLU_2505899_0_0_9"/>
<dbReference type="AlphaFoldDB" id="G9QQR9"/>
<comment type="caution">
    <text evidence="2">The sequence shown here is derived from an EMBL/GenBank/DDBJ whole genome shotgun (WGS) entry which is preliminary data.</text>
</comment>
<protein>
    <submittedName>
        <fullName evidence="2">Uncharacterized protein</fullName>
    </submittedName>
</protein>
<reference evidence="2 3" key="1">
    <citation type="submission" date="2011-09" db="EMBL/GenBank/DDBJ databases">
        <title>The Genome Sequence of Bacillus smithii 7_3_47FAA.</title>
        <authorList>
            <consortium name="The Broad Institute Genome Sequencing Platform"/>
            <person name="Earl A."/>
            <person name="Ward D."/>
            <person name="Feldgarden M."/>
            <person name="Gevers D."/>
            <person name="Daigneault M."/>
            <person name="Strauss J."/>
            <person name="Allen-Vercoe E."/>
            <person name="Young S.K."/>
            <person name="Zeng Q."/>
            <person name="Gargeya S."/>
            <person name="Fitzgerald M."/>
            <person name="Haas B."/>
            <person name="Abouelleil A."/>
            <person name="Alvarado L."/>
            <person name="Arachchi H.M."/>
            <person name="Berlin A."/>
            <person name="Brown A."/>
            <person name="Chapman S.B."/>
            <person name="Chen Z."/>
            <person name="Dunbar C."/>
            <person name="Freedman E."/>
            <person name="Gearin G."/>
            <person name="Goldberg J."/>
            <person name="Griggs A."/>
            <person name="Gujja S."/>
            <person name="Heiman D."/>
            <person name="Howarth C."/>
            <person name="Larson L."/>
            <person name="Lui A."/>
            <person name="MacDonald P.J.P."/>
            <person name="Montmayeur A."/>
            <person name="Murphy C."/>
            <person name="Neiman D."/>
            <person name="Pearson M."/>
            <person name="Priest M."/>
            <person name="Roberts A."/>
            <person name="Saif S."/>
            <person name="Shea T."/>
            <person name="Shenoy N."/>
            <person name="Sisk P."/>
            <person name="Stolte C."/>
            <person name="Sykes S."/>
            <person name="Wortman J."/>
            <person name="Nusbaum C."/>
            <person name="Birren B."/>
        </authorList>
    </citation>
    <scope>NUCLEOTIDE SEQUENCE [LARGE SCALE GENOMIC DNA]</scope>
    <source>
        <strain evidence="2 3">7_3_47FAA</strain>
    </source>
</reference>
<sequence length="85" mass="10493">MLMIMEIIQEEYLERKEKYKNQQKNIESEIELLNKEQKKLDAVTDMDKLRYLDYVLNYFDRVTKEEDRNNILKGNNKSCRPYKRI</sequence>
<evidence type="ECO:0000313" key="3">
    <source>
        <dbReference type="Proteomes" id="UP000011747"/>
    </source>
</evidence>
<evidence type="ECO:0000313" key="2">
    <source>
        <dbReference type="EMBL" id="EHL72388.1"/>
    </source>
</evidence>